<dbReference type="PRINTS" id="PR00034">
    <property type="entry name" value="HTHCRP"/>
</dbReference>
<dbReference type="PANTHER" id="PTHR24567:SF75">
    <property type="entry name" value="FUMARATE AND NITRATE REDUCTION REGULATORY PROTEIN"/>
    <property type="match status" value="1"/>
</dbReference>
<dbReference type="InterPro" id="IPR018490">
    <property type="entry name" value="cNMP-bd_dom_sf"/>
</dbReference>
<organism evidence="5 6">
    <name type="scientific">Pseudahrensia aquimaris</name>
    <dbReference type="NCBI Taxonomy" id="744461"/>
    <lineage>
        <taxon>Bacteria</taxon>
        <taxon>Pseudomonadati</taxon>
        <taxon>Pseudomonadota</taxon>
        <taxon>Alphaproteobacteria</taxon>
        <taxon>Hyphomicrobiales</taxon>
        <taxon>Ahrensiaceae</taxon>
        <taxon>Pseudahrensia</taxon>
    </lineage>
</organism>
<keyword evidence="2" id="KW-0238">DNA-binding</keyword>
<dbReference type="RefSeq" id="WP_377210687.1">
    <property type="nucleotide sequence ID" value="NZ_JBHTJV010000002.1"/>
</dbReference>
<dbReference type="Proteomes" id="UP001597101">
    <property type="component" value="Unassembled WGS sequence"/>
</dbReference>
<keyword evidence="6" id="KW-1185">Reference proteome</keyword>
<dbReference type="SMART" id="SM00419">
    <property type="entry name" value="HTH_CRP"/>
    <property type="match status" value="1"/>
</dbReference>
<dbReference type="Pfam" id="PF13545">
    <property type="entry name" value="HTH_Crp_2"/>
    <property type="match status" value="1"/>
</dbReference>
<dbReference type="SUPFAM" id="SSF51206">
    <property type="entry name" value="cAMP-binding domain-like"/>
    <property type="match status" value="1"/>
</dbReference>
<dbReference type="InterPro" id="IPR050397">
    <property type="entry name" value="Env_Response_Regulators"/>
</dbReference>
<dbReference type="InterPro" id="IPR036388">
    <property type="entry name" value="WH-like_DNA-bd_sf"/>
</dbReference>
<dbReference type="PROSITE" id="PS51063">
    <property type="entry name" value="HTH_CRP_2"/>
    <property type="match status" value="1"/>
</dbReference>
<evidence type="ECO:0000256" key="2">
    <source>
        <dbReference type="ARBA" id="ARBA00023125"/>
    </source>
</evidence>
<gene>
    <name evidence="5" type="ORF">ACFQ14_00235</name>
</gene>
<feature type="domain" description="HTH crp-type" evidence="4">
    <location>
        <begin position="145"/>
        <end position="219"/>
    </location>
</feature>
<dbReference type="Gene3D" id="2.60.120.10">
    <property type="entry name" value="Jelly Rolls"/>
    <property type="match status" value="1"/>
</dbReference>
<dbReference type="InterPro" id="IPR012318">
    <property type="entry name" value="HTH_CRP"/>
</dbReference>
<evidence type="ECO:0000256" key="1">
    <source>
        <dbReference type="ARBA" id="ARBA00023015"/>
    </source>
</evidence>
<dbReference type="CDD" id="cd00092">
    <property type="entry name" value="HTH_CRP"/>
    <property type="match status" value="1"/>
</dbReference>
<dbReference type="InterPro" id="IPR036390">
    <property type="entry name" value="WH_DNA-bd_sf"/>
</dbReference>
<evidence type="ECO:0000313" key="5">
    <source>
        <dbReference type="EMBL" id="MFD0914827.1"/>
    </source>
</evidence>
<dbReference type="Gene3D" id="1.10.10.10">
    <property type="entry name" value="Winged helix-like DNA-binding domain superfamily/Winged helix DNA-binding domain"/>
    <property type="match status" value="1"/>
</dbReference>
<evidence type="ECO:0000259" key="4">
    <source>
        <dbReference type="PROSITE" id="PS51063"/>
    </source>
</evidence>
<evidence type="ECO:0000313" key="6">
    <source>
        <dbReference type="Proteomes" id="UP001597101"/>
    </source>
</evidence>
<dbReference type="PANTHER" id="PTHR24567">
    <property type="entry name" value="CRP FAMILY TRANSCRIPTIONAL REGULATORY PROTEIN"/>
    <property type="match status" value="1"/>
</dbReference>
<keyword evidence="3" id="KW-0804">Transcription</keyword>
<dbReference type="CDD" id="cd00038">
    <property type="entry name" value="CAP_ED"/>
    <property type="match status" value="1"/>
</dbReference>
<comment type="caution">
    <text evidence="5">The sequence shown here is derived from an EMBL/GenBank/DDBJ whole genome shotgun (WGS) entry which is preliminary data.</text>
</comment>
<dbReference type="EMBL" id="JBHTJV010000002">
    <property type="protein sequence ID" value="MFD0914827.1"/>
    <property type="molecule type" value="Genomic_DNA"/>
</dbReference>
<reference evidence="6" key="1">
    <citation type="journal article" date="2019" name="Int. J. Syst. Evol. Microbiol.">
        <title>The Global Catalogue of Microorganisms (GCM) 10K type strain sequencing project: providing services to taxonomists for standard genome sequencing and annotation.</title>
        <authorList>
            <consortium name="The Broad Institute Genomics Platform"/>
            <consortium name="The Broad Institute Genome Sequencing Center for Infectious Disease"/>
            <person name="Wu L."/>
            <person name="Ma J."/>
        </authorList>
    </citation>
    <scope>NUCLEOTIDE SEQUENCE [LARGE SCALE GENOMIC DNA]</scope>
    <source>
        <strain evidence="6">CCUG 60023</strain>
    </source>
</reference>
<protein>
    <submittedName>
        <fullName evidence="5">Helix-turn-helix domain-containing protein</fullName>
    </submittedName>
</protein>
<accession>A0ABW3FB69</accession>
<dbReference type="SUPFAM" id="SSF46785">
    <property type="entry name" value="Winged helix' DNA-binding domain"/>
    <property type="match status" value="1"/>
</dbReference>
<proteinExistence type="predicted"/>
<sequence length="229" mass="25998">MYVTSPNHYVDSDISRVSRDFLASEVFERAAIRSLPEESLLFCEGDEAVQVYEILEGVVRTSKVLCDGRRQIISFGYPGDLVGISHDCRYHYDCETVSEVKLRAHRKNACSANSQTEPEFCKLLLKHTAFEMNSMQEHFLMLGRKSALEKICSFLVVLLDKVAVEENGLMRFQVPMYRSDIADFLGLTIETVSRTITKLRKDGVIDLPKPNEIIVCQPAKLRALAERSE</sequence>
<name>A0ABW3FB69_9HYPH</name>
<dbReference type="Pfam" id="PF00027">
    <property type="entry name" value="cNMP_binding"/>
    <property type="match status" value="1"/>
</dbReference>
<evidence type="ECO:0000256" key="3">
    <source>
        <dbReference type="ARBA" id="ARBA00023163"/>
    </source>
</evidence>
<keyword evidence="1" id="KW-0805">Transcription regulation</keyword>
<dbReference type="InterPro" id="IPR000595">
    <property type="entry name" value="cNMP-bd_dom"/>
</dbReference>
<dbReference type="InterPro" id="IPR014710">
    <property type="entry name" value="RmlC-like_jellyroll"/>
</dbReference>